<dbReference type="GO" id="GO:0031146">
    <property type="term" value="P:SCF-dependent proteasomal ubiquitin-dependent protein catabolic process"/>
    <property type="evidence" value="ECO:0007669"/>
    <property type="project" value="TreeGrafter"/>
</dbReference>
<dbReference type="Proteomes" id="UP000726737">
    <property type="component" value="Unassembled WGS sequence"/>
</dbReference>
<protein>
    <recommendedName>
        <fullName evidence="4">F-box domain-containing protein</fullName>
    </recommendedName>
</protein>
<evidence type="ECO:0000256" key="1">
    <source>
        <dbReference type="SAM" id="MobiDB-lite"/>
    </source>
</evidence>
<proteinExistence type="predicted"/>
<dbReference type="SUPFAM" id="SSF52047">
    <property type="entry name" value="RNI-like"/>
    <property type="match status" value="1"/>
</dbReference>
<gene>
    <name evidence="2" type="ORF">BG011_004871</name>
</gene>
<sequence>MSSPLPLPFQSHSHMDNEEVHRARSNHQNATNSGSHSHGLHHYQTPSPRLYSQPLLPHHHSFSLGSPSPVQLPEIITVVCSFLAQPELVVCTRLDRTWSSIALPLVYQEINLNRRSFKIDSLELGLLKNGDFCRRLTAARALRRMPNLLELEATWMNADLLESLVYLQRLERLSISRLQGSQPEDNLYFEPSFQGSRRIKEIDMAYSPQMTDTALVSITRTCPHIQMLTVSGNVCLTHESLIRWCESLTSSSPSPSPLQSSSSSSSSSLSLSLSLEMGDLAMTELTTINFTNCVRIQSVGFQTLFERSRNLQHVNLMSTRVEDGALQVLARQNQGLRSIVLNCCASISDQGLQGILRSCHQLESVSFLYCNRITTRVFFQTLWKCLGLKELRFSLNARHNDLIENGLGQPTTQEQDHSLSQDNTIDPASFVQELPFYEPQLEYMIFGGPDVDDQGQTLCSNAAQYNTGNVQSDAVRINEHMDVASSSASSVQEYRQRLILAQIYHQIERMGQLQILDMRDIHLPLDLASGLWRLGCLDQLQVLEWTGLEKPLGLDEVDWLAGNISSNRTELGPNLESSSVVKYPLPSLTTLVLKGGFSLSKTLHERLKSRRPRLELYQIQVRDLDS</sequence>
<dbReference type="EMBL" id="JAAAJA010000327">
    <property type="protein sequence ID" value="KAG0255898.1"/>
    <property type="molecule type" value="Genomic_DNA"/>
</dbReference>
<accession>A0A9P6PYZ1</accession>
<name>A0A9P6PYZ1_9FUNG</name>
<dbReference type="InterPro" id="IPR006553">
    <property type="entry name" value="Leu-rich_rpt_Cys-con_subtyp"/>
</dbReference>
<keyword evidence="3" id="KW-1185">Reference proteome</keyword>
<dbReference type="AlphaFoldDB" id="A0A9P6PYZ1"/>
<evidence type="ECO:0000313" key="3">
    <source>
        <dbReference type="Proteomes" id="UP000726737"/>
    </source>
</evidence>
<feature type="compositionally biased region" description="Polar residues" evidence="1">
    <location>
        <begin position="26"/>
        <end position="36"/>
    </location>
</feature>
<dbReference type="OrthoDB" id="550575at2759"/>
<dbReference type="Gene3D" id="3.80.10.10">
    <property type="entry name" value="Ribonuclease Inhibitor"/>
    <property type="match status" value="2"/>
</dbReference>
<feature type="compositionally biased region" description="Basic and acidic residues" evidence="1">
    <location>
        <begin position="13"/>
        <end position="22"/>
    </location>
</feature>
<comment type="caution">
    <text evidence="2">The sequence shown here is derived from an EMBL/GenBank/DDBJ whole genome shotgun (WGS) entry which is preliminary data.</text>
</comment>
<reference evidence="2" key="1">
    <citation type="journal article" date="2020" name="Fungal Divers.">
        <title>Resolving the Mortierellaceae phylogeny through synthesis of multi-gene phylogenetics and phylogenomics.</title>
        <authorList>
            <person name="Vandepol N."/>
            <person name="Liber J."/>
            <person name="Desiro A."/>
            <person name="Na H."/>
            <person name="Kennedy M."/>
            <person name="Barry K."/>
            <person name="Grigoriev I.V."/>
            <person name="Miller A.N."/>
            <person name="O'Donnell K."/>
            <person name="Stajich J.E."/>
            <person name="Bonito G."/>
        </authorList>
    </citation>
    <scope>NUCLEOTIDE SEQUENCE</scope>
    <source>
        <strain evidence="2">KOD948</strain>
    </source>
</reference>
<dbReference type="GO" id="GO:0019005">
    <property type="term" value="C:SCF ubiquitin ligase complex"/>
    <property type="evidence" value="ECO:0007669"/>
    <property type="project" value="TreeGrafter"/>
</dbReference>
<evidence type="ECO:0000313" key="2">
    <source>
        <dbReference type="EMBL" id="KAG0255898.1"/>
    </source>
</evidence>
<organism evidence="2 3">
    <name type="scientific">Mortierella polycephala</name>
    <dbReference type="NCBI Taxonomy" id="41804"/>
    <lineage>
        <taxon>Eukaryota</taxon>
        <taxon>Fungi</taxon>
        <taxon>Fungi incertae sedis</taxon>
        <taxon>Mucoromycota</taxon>
        <taxon>Mortierellomycotina</taxon>
        <taxon>Mortierellomycetes</taxon>
        <taxon>Mortierellales</taxon>
        <taxon>Mortierellaceae</taxon>
        <taxon>Mortierella</taxon>
    </lineage>
</organism>
<feature type="region of interest" description="Disordered" evidence="1">
    <location>
        <begin position="1"/>
        <end position="44"/>
    </location>
</feature>
<dbReference type="InterPro" id="IPR032675">
    <property type="entry name" value="LRR_dom_sf"/>
</dbReference>
<dbReference type="PANTHER" id="PTHR13318">
    <property type="entry name" value="PARTNER OF PAIRED, ISOFORM B-RELATED"/>
    <property type="match status" value="1"/>
</dbReference>
<evidence type="ECO:0008006" key="4">
    <source>
        <dbReference type="Google" id="ProtNLM"/>
    </source>
</evidence>
<dbReference type="SMART" id="SM00367">
    <property type="entry name" value="LRR_CC"/>
    <property type="match status" value="5"/>
</dbReference>